<name>Q9ZSV6_ACEAT</name>
<protein>
    <submittedName>
        <fullName evidence="1">Putative chloroplast desaturase</fullName>
    </submittedName>
</protein>
<dbReference type="EMBL" id="AH007019">
    <property type="protein sequence ID" value="AAC79706.1"/>
    <property type="molecule type" value="mRNA"/>
</dbReference>
<proteinExistence type="evidence at transcript level"/>
<feature type="non-terminal residue" evidence="1">
    <location>
        <position position="1"/>
    </location>
</feature>
<dbReference type="AlphaFoldDB" id="Q9ZSV6"/>
<reference evidence="1" key="1">
    <citation type="submission" date="1998-09" db="EMBL/GenBank/DDBJ databases">
        <title>Sequence of random clones from an Acetabularia acetabulum cDNA library.</title>
        <authorList>
            <person name="Serikawa K.A."/>
            <person name="Ivey R."/>
            <person name="Mandoli D.F."/>
        </authorList>
    </citation>
    <scope>NUCLEOTIDE SEQUENCE</scope>
</reference>
<accession>Q9ZSV6</accession>
<organism evidence="1">
    <name type="scientific">Acetabularia acetabulum</name>
    <name type="common">Mermaid's wine glass</name>
    <name type="synonym">Acetabularia mediterranea</name>
    <dbReference type="NCBI Taxonomy" id="35845"/>
    <lineage>
        <taxon>Eukaryota</taxon>
        <taxon>Viridiplantae</taxon>
        <taxon>Chlorophyta</taxon>
        <taxon>core chlorophytes</taxon>
        <taxon>Ulvophyceae</taxon>
        <taxon>TCBD clade</taxon>
        <taxon>Dasycladales</taxon>
        <taxon>Polyphysaceae</taxon>
        <taxon>Acetabularia</taxon>
    </lineage>
</organism>
<sequence length="108" mass="12797">FLTHDISVHVPHHVCSKIPHHHLRAAHASLQKNWGDYLTEAKWNWTMMKYIFGMCHVYDEEKIYVSFDDRKEETLFWLSAFCQDLSRPTLDTANVIIIRSYLNGFSNQ</sequence>
<evidence type="ECO:0000313" key="1">
    <source>
        <dbReference type="EMBL" id="AAC79706.1"/>
    </source>
</evidence>